<evidence type="ECO:0000256" key="5">
    <source>
        <dbReference type="ARBA" id="ARBA00023180"/>
    </source>
</evidence>
<evidence type="ECO:0000256" key="3">
    <source>
        <dbReference type="ARBA" id="ARBA00023157"/>
    </source>
</evidence>
<dbReference type="EMBL" id="GELH01000751">
    <property type="protein sequence ID" value="JAS03521.1"/>
    <property type="molecule type" value="Transcribed_RNA"/>
</dbReference>
<dbReference type="PRINTS" id="PR00258">
    <property type="entry name" value="SPERACTRCPTR"/>
</dbReference>
<feature type="domain" description="SRCR" evidence="9">
    <location>
        <begin position="104"/>
        <end position="203"/>
    </location>
</feature>
<feature type="coiled-coil region" evidence="7">
    <location>
        <begin position="43"/>
        <end position="77"/>
    </location>
</feature>
<dbReference type="FunFam" id="3.10.250.10:FF:000007">
    <property type="entry name" value="Soluble scavenger receptor cysteine-rich domain-containing protein SSC5D"/>
    <property type="match status" value="1"/>
</dbReference>
<protein>
    <recommendedName>
        <fullName evidence="9">SRCR domain-containing protein</fullName>
    </recommendedName>
</protein>
<keyword evidence="3 6" id="KW-1015">Disulfide bond</keyword>
<name>A0A194AP14_PINFU</name>
<evidence type="ECO:0000256" key="2">
    <source>
        <dbReference type="ARBA" id="ARBA00022737"/>
    </source>
</evidence>
<dbReference type="Pfam" id="PF00530">
    <property type="entry name" value="SRCR"/>
    <property type="match status" value="1"/>
</dbReference>
<evidence type="ECO:0000256" key="7">
    <source>
        <dbReference type="SAM" id="Coils"/>
    </source>
</evidence>
<keyword evidence="1 8" id="KW-0732">Signal</keyword>
<evidence type="ECO:0000256" key="1">
    <source>
        <dbReference type="ARBA" id="ARBA00022729"/>
    </source>
</evidence>
<dbReference type="EMBL" id="GELH01000752">
    <property type="protein sequence ID" value="JAS03520.1"/>
    <property type="molecule type" value="Transcribed_RNA"/>
</dbReference>
<proteinExistence type="predicted"/>
<reference evidence="10" key="1">
    <citation type="submission" date="2016-03" db="EMBL/GenBank/DDBJ databases">
        <authorList>
            <person name="Ploux O."/>
        </authorList>
    </citation>
    <scope>NUCLEOTIDE SEQUENCE</scope>
    <source>
        <tissue evidence="10">Mantle</tissue>
    </source>
</reference>
<keyword evidence="5" id="KW-0325">Glycoprotein</keyword>
<dbReference type="SMART" id="SM00202">
    <property type="entry name" value="SR"/>
    <property type="match status" value="1"/>
</dbReference>
<feature type="disulfide bond" evidence="6">
    <location>
        <begin position="172"/>
        <end position="182"/>
    </location>
</feature>
<keyword evidence="2" id="KW-0677">Repeat</keyword>
<dbReference type="GO" id="GO:0016020">
    <property type="term" value="C:membrane"/>
    <property type="evidence" value="ECO:0007669"/>
    <property type="project" value="InterPro"/>
</dbReference>
<dbReference type="AlphaFoldDB" id="A0A194AP14"/>
<organism evidence="10">
    <name type="scientific">Pinctada fucata</name>
    <name type="common">Akoya pearl oyster</name>
    <name type="synonym">Pinctada imbricata fucata</name>
    <dbReference type="NCBI Taxonomy" id="50426"/>
    <lineage>
        <taxon>Eukaryota</taxon>
        <taxon>Metazoa</taxon>
        <taxon>Spiralia</taxon>
        <taxon>Lophotrochozoa</taxon>
        <taxon>Mollusca</taxon>
        <taxon>Bivalvia</taxon>
        <taxon>Autobranchia</taxon>
        <taxon>Pteriomorphia</taxon>
        <taxon>Pterioida</taxon>
        <taxon>Pterioidea</taxon>
        <taxon>Pteriidae</taxon>
        <taxon>Pinctada</taxon>
    </lineage>
</organism>
<accession>A0A194AP14</accession>
<comment type="caution">
    <text evidence="6">Lacks conserved residue(s) required for the propagation of feature annotation.</text>
</comment>
<evidence type="ECO:0000313" key="10">
    <source>
        <dbReference type="EMBL" id="JAS03521.1"/>
    </source>
</evidence>
<keyword evidence="7" id="KW-0175">Coiled coil</keyword>
<feature type="signal peptide" evidence="8">
    <location>
        <begin position="1"/>
        <end position="20"/>
    </location>
</feature>
<dbReference type="PANTHER" id="PTHR48071:SF27">
    <property type="entry name" value="SCAVENGER RECEPTOR CYSTEINE-RICH TYPE 1 PROTEIN M130-LIKE"/>
    <property type="match status" value="1"/>
</dbReference>
<evidence type="ECO:0000256" key="4">
    <source>
        <dbReference type="ARBA" id="ARBA00023170"/>
    </source>
</evidence>
<keyword evidence="4" id="KW-0675">Receptor</keyword>
<evidence type="ECO:0000256" key="6">
    <source>
        <dbReference type="PROSITE-ProRule" id="PRU00196"/>
    </source>
</evidence>
<evidence type="ECO:0000256" key="8">
    <source>
        <dbReference type="SAM" id="SignalP"/>
    </source>
</evidence>
<dbReference type="InterPro" id="IPR001190">
    <property type="entry name" value="SRCR"/>
</dbReference>
<feature type="chain" id="PRO_5013481143" description="SRCR domain-containing protein" evidence="8">
    <location>
        <begin position="21"/>
        <end position="203"/>
    </location>
</feature>
<dbReference type="SUPFAM" id="SSF56487">
    <property type="entry name" value="SRCR-like"/>
    <property type="match status" value="1"/>
</dbReference>
<dbReference type="PANTHER" id="PTHR48071">
    <property type="entry name" value="SRCR DOMAIN-CONTAINING PROTEIN"/>
    <property type="match status" value="1"/>
</dbReference>
<dbReference type="InterPro" id="IPR036772">
    <property type="entry name" value="SRCR-like_dom_sf"/>
</dbReference>
<evidence type="ECO:0000259" key="9">
    <source>
        <dbReference type="PROSITE" id="PS50287"/>
    </source>
</evidence>
<sequence>MNSFVILSMLSLITTSKCQALLTSSSETLRGEKRVTDILRSMNNRLQEEIRHSDARVKRLEATVNSLSSRISSLENGKDSTLSSKVSGAEQWIAGQKTGYGRLVRLVNGGSSYGRLEVNIDGHGWGNVCDDNFGSTEATVVCRQLGYRNGVVKKEAYYGEGSLDIIMDDVDCLGSENAIQNCRYVGKDKENCGHSEDVGVSCS</sequence>
<dbReference type="PROSITE" id="PS50287">
    <property type="entry name" value="SRCR_2"/>
    <property type="match status" value="1"/>
</dbReference>
<dbReference type="Gene3D" id="3.10.250.10">
    <property type="entry name" value="SRCR-like domain"/>
    <property type="match status" value="1"/>
</dbReference>